<keyword evidence="1" id="KW-1133">Transmembrane helix</keyword>
<feature type="transmembrane region" description="Helical" evidence="1">
    <location>
        <begin position="6"/>
        <end position="28"/>
    </location>
</feature>
<accession>A0A0F5JTQ3</accession>
<protein>
    <submittedName>
        <fullName evidence="2">Uncharacterized protein</fullName>
    </submittedName>
</protein>
<gene>
    <name evidence="2" type="ORF">WM40_24500</name>
</gene>
<dbReference type="RefSeq" id="WP_157685954.1">
    <property type="nucleotide sequence ID" value="NZ_CADFGU010000023.1"/>
</dbReference>
<sequence>MGKLFGWAAMSAVSVLAGGVWRVVLLVLREHAIEREDPLTHDKKTSIVKPATITLTSATSSAPVSDRLVSH</sequence>
<reference evidence="2 3" key="1">
    <citation type="submission" date="2015-03" db="EMBL/GenBank/DDBJ databases">
        <title>Draft Genome Sequence of Burkholderia andropogonis type strain ICMP2807, isolated from Sorghum bicolor.</title>
        <authorList>
            <person name="Lopes-Santos L."/>
            <person name="Castro D.B."/>
            <person name="Ottoboni L.M."/>
            <person name="Park D."/>
            <person name="Weirc B.S."/>
            <person name="Destefano S.A."/>
        </authorList>
    </citation>
    <scope>NUCLEOTIDE SEQUENCE [LARGE SCALE GENOMIC DNA]</scope>
    <source>
        <strain evidence="2 3">ICMP2807</strain>
    </source>
</reference>
<evidence type="ECO:0000256" key="1">
    <source>
        <dbReference type="SAM" id="Phobius"/>
    </source>
</evidence>
<keyword evidence="3" id="KW-1185">Reference proteome</keyword>
<name>A0A0F5JTQ3_9BURK</name>
<evidence type="ECO:0000313" key="3">
    <source>
        <dbReference type="Proteomes" id="UP000033618"/>
    </source>
</evidence>
<proteinExistence type="predicted"/>
<dbReference type="PATRIC" id="fig|28092.6.peg.5764"/>
<organism evidence="2 3">
    <name type="scientific">Robbsia andropogonis</name>
    <dbReference type="NCBI Taxonomy" id="28092"/>
    <lineage>
        <taxon>Bacteria</taxon>
        <taxon>Pseudomonadati</taxon>
        <taxon>Pseudomonadota</taxon>
        <taxon>Betaproteobacteria</taxon>
        <taxon>Burkholderiales</taxon>
        <taxon>Burkholderiaceae</taxon>
        <taxon>Robbsia</taxon>
    </lineage>
</organism>
<comment type="caution">
    <text evidence="2">The sequence shown here is derived from an EMBL/GenBank/DDBJ whole genome shotgun (WGS) entry which is preliminary data.</text>
</comment>
<dbReference type="Proteomes" id="UP000033618">
    <property type="component" value="Unassembled WGS sequence"/>
</dbReference>
<dbReference type="EMBL" id="LAQU01000058">
    <property type="protein sequence ID" value="KKB61213.1"/>
    <property type="molecule type" value="Genomic_DNA"/>
</dbReference>
<evidence type="ECO:0000313" key="2">
    <source>
        <dbReference type="EMBL" id="KKB61213.1"/>
    </source>
</evidence>
<keyword evidence="1" id="KW-0472">Membrane</keyword>
<dbReference type="AlphaFoldDB" id="A0A0F5JTQ3"/>
<keyword evidence="1" id="KW-0812">Transmembrane</keyword>